<dbReference type="PANTHER" id="PTHR46932:SF12">
    <property type="entry name" value="HEAVY METAL-ASSOCIATED ISOPRENYLATED PLANT PROTEIN 47"/>
    <property type="match status" value="1"/>
</dbReference>
<dbReference type="InterPro" id="IPR042885">
    <property type="entry name" value="HIPP47/16"/>
</dbReference>
<evidence type="ECO:0000313" key="2">
    <source>
        <dbReference type="EMBL" id="RYR12121.1"/>
    </source>
</evidence>
<dbReference type="PROSITE" id="PS50846">
    <property type="entry name" value="HMA_2"/>
    <property type="match status" value="2"/>
</dbReference>
<reference evidence="2 3" key="1">
    <citation type="submission" date="2019-01" db="EMBL/GenBank/DDBJ databases">
        <title>Sequencing of cultivated peanut Arachis hypogaea provides insights into genome evolution and oil improvement.</title>
        <authorList>
            <person name="Chen X."/>
        </authorList>
    </citation>
    <scope>NUCLEOTIDE SEQUENCE [LARGE SCALE GENOMIC DNA]</scope>
    <source>
        <strain evidence="3">cv. Fuhuasheng</strain>
        <tissue evidence="2">Leaves</tissue>
    </source>
</reference>
<dbReference type="EMBL" id="SDMP01000014">
    <property type="protein sequence ID" value="RYR12121.1"/>
    <property type="molecule type" value="Genomic_DNA"/>
</dbReference>
<protein>
    <recommendedName>
        <fullName evidence="1">HMA domain-containing protein</fullName>
    </recommendedName>
</protein>
<dbReference type="GO" id="GO:0046872">
    <property type="term" value="F:metal ion binding"/>
    <property type="evidence" value="ECO:0007669"/>
    <property type="project" value="InterPro"/>
</dbReference>
<accession>A0A444ZD59</accession>
<dbReference type="AlphaFoldDB" id="A0A444ZD59"/>
<sequence length="148" mass="16102">MKQKIVMQVHMNCQKCRTKALKVAASANGVDFVGIEGDEKKNMVVIGDGVDPVKLTNSLRKKVGQTNIISLAEQKIVMKVQMKCHKCRAKALTVASGTNGVDFVGIEGKEKDEVVVIGDNVDAAKLTRSMRKKVGHTDLIMVAQLKPK</sequence>
<feature type="domain" description="HMA" evidence="1">
    <location>
        <begin position="2"/>
        <end position="71"/>
    </location>
</feature>
<dbReference type="PANTHER" id="PTHR46932">
    <property type="entry name" value="HEAVY METAL-ASSOCIATED ISOPRENYLATED PLANT PROTEIN 47"/>
    <property type="match status" value="1"/>
</dbReference>
<feature type="domain" description="HMA" evidence="1">
    <location>
        <begin position="73"/>
        <end position="142"/>
    </location>
</feature>
<dbReference type="Proteomes" id="UP000289738">
    <property type="component" value="Chromosome B04"/>
</dbReference>
<proteinExistence type="predicted"/>
<organism evidence="2 3">
    <name type="scientific">Arachis hypogaea</name>
    <name type="common">Peanut</name>
    <dbReference type="NCBI Taxonomy" id="3818"/>
    <lineage>
        <taxon>Eukaryota</taxon>
        <taxon>Viridiplantae</taxon>
        <taxon>Streptophyta</taxon>
        <taxon>Embryophyta</taxon>
        <taxon>Tracheophyta</taxon>
        <taxon>Spermatophyta</taxon>
        <taxon>Magnoliopsida</taxon>
        <taxon>eudicotyledons</taxon>
        <taxon>Gunneridae</taxon>
        <taxon>Pentapetalae</taxon>
        <taxon>rosids</taxon>
        <taxon>fabids</taxon>
        <taxon>Fabales</taxon>
        <taxon>Fabaceae</taxon>
        <taxon>Papilionoideae</taxon>
        <taxon>50 kb inversion clade</taxon>
        <taxon>dalbergioids sensu lato</taxon>
        <taxon>Dalbergieae</taxon>
        <taxon>Pterocarpus clade</taxon>
        <taxon>Arachis</taxon>
    </lineage>
</organism>
<dbReference type="InterPro" id="IPR006121">
    <property type="entry name" value="HMA_dom"/>
</dbReference>
<evidence type="ECO:0000313" key="3">
    <source>
        <dbReference type="Proteomes" id="UP000289738"/>
    </source>
</evidence>
<comment type="caution">
    <text evidence="2">The sequence shown here is derived from an EMBL/GenBank/DDBJ whole genome shotgun (WGS) entry which is preliminary data.</text>
</comment>
<keyword evidence="3" id="KW-1185">Reference proteome</keyword>
<evidence type="ECO:0000259" key="1">
    <source>
        <dbReference type="PROSITE" id="PS50846"/>
    </source>
</evidence>
<gene>
    <name evidence="2" type="ORF">Ahy_B04g069662</name>
</gene>
<name>A0A444ZD59_ARAHY</name>
<dbReference type="STRING" id="3818.A0A444ZD59"/>
<dbReference type="Gene3D" id="3.30.70.100">
    <property type="match status" value="2"/>
</dbReference>